<protein>
    <recommendedName>
        <fullName evidence="2">Zinc-type alcohol dehydrogenase-like protein</fullName>
    </recommendedName>
</protein>
<dbReference type="SMART" id="SM00829">
    <property type="entry name" value="PKS_ER"/>
    <property type="match status" value="1"/>
</dbReference>
<keyword evidence="2" id="KW-0862">Zinc</keyword>
<dbReference type="PANTHER" id="PTHR44154">
    <property type="entry name" value="QUINONE OXIDOREDUCTASE"/>
    <property type="match status" value="1"/>
</dbReference>
<dbReference type="AlphaFoldDB" id="A0AB39KQB5"/>
<dbReference type="PANTHER" id="PTHR44154:SF1">
    <property type="entry name" value="QUINONE OXIDOREDUCTASE"/>
    <property type="match status" value="1"/>
</dbReference>
<dbReference type="InterPro" id="IPR051603">
    <property type="entry name" value="Zinc-ADH_QOR/CCCR"/>
</dbReference>
<dbReference type="InterPro" id="IPR020843">
    <property type="entry name" value="ER"/>
</dbReference>
<keyword evidence="1" id="KW-0521">NADP</keyword>
<evidence type="ECO:0000313" key="4">
    <source>
        <dbReference type="EMBL" id="XDO96055.1"/>
    </source>
</evidence>
<organism evidence="4">
    <name type="scientific">Caulobacter sp. 73W</name>
    <dbReference type="NCBI Taxonomy" id="3161137"/>
    <lineage>
        <taxon>Bacteria</taxon>
        <taxon>Pseudomonadati</taxon>
        <taxon>Pseudomonadota</taxon>
        <taxon>Alphaproteobacteria</taxon>
        <taxon>Caulobacterales</taxon>
        <taxon>Caulobacteraceae</taxon>
        <taxon>Caulobacter</taxon>
    </lineage>
</organism>
<dbReference type="EMBL" id="CP158375">
    <property type="protein sequence ID" value="XDO96055.1"/>
    <property type="molecule type" value="Genomic_DNA"/>
</dbReference>
<dbReference type="Gene3D" id="3.90.180.10">
    <property type="entry name" value="Medium-chain alcohol dehydrogenases, catalytic domain"/>
    <property type="match status" value="1"/>
</dbReference>
<dbReference type="GO" id="GO:0016491">
    <property type="term" value="F:oxidoreductase activity"/>
    <property type="evidence" value="ECO:0007669"/>
    <property type="project" value="UniProtKB-KW"/>
</dbReference>
<reference evidence="4" key="1">
    <citation type="submission" date="2024-06" db="EMBL/GenBank/DDBJ databases">
        <title>Caulobacter inopinatus, sp. nov.</title>
        <authorList>
            <person name="Donachie S.P."/>
        </authorList>
    </citation>
    <scope>NUCLEOTIDE SEQUENCE</scope>
    <source>
        <strain evidence="4">73W</strain>
    </source>
</reference>
<dbReference type="SUPFAM" id="SSF50129">
    <property type="entry name" value="GroES-like"/>
    <property type="match status" value="1"/>
</dbReference>
<proteinExistence type="inferred from homology"/>
<dbReference type="GO" id="GO:0008270">
    <property type="term" value="F:zinc ion binding"/>
    <property type="evidence" value="ECO:0007669"/>
    <property type="project" value="InterPro"/>
</dbReference>
<dbReference type="InterPro" id="IPR036291">
    <property type="entry name" value="NAD(P)-bd_dom_sf"/>
</dbReference>
<dbReference type="InterPro" id="IPR014182">
    <property type="entry name" value="ADH_Zn_typ-1"/>
</dbReference>
<dbReference type="Pfam" id="PF13602">
    <property type="entry name" value="ADH_zinc_N_2"/>
    <property type="match status" value="1"/>
</dbReference>
<dbReference type="CDD" id="cd08252">
    <property type="entry name" value="AL_MDR"/>
    <property type="match status" value="1"/>
</dbReference>
<feature type="domain" description="Enoyl reductase (ER)" evidence="3">
    <location>
        <begin position="10"/>
        <end position="332"/>
    </location>
</feature>
<evidence type="ECO:0000256" key="2">
    <source>
        <dbReference type="RuleBase" id="RU364000"/>
    </source>
</evidence>
<dbReference type="Gene3D" id="3.40.50.720">
    <property type="entry name" value="NAD(P)-binding Rossmann-like Domain"/>
    <property type="match status" value="1"/>
</dbReference>
<evidence type="ECO:0000256" key="1">
    <source>
        <dbReference type="ARBA" id="ARBA00022857"/>
    </source>
</evidence>
<dbReference type="InterPro" id="IPR011032">
    <property type="entry name" value="GroES-like_sf"/>
</dbReference>
<dbReference type="SUPFAM" id="SSF51735">
    <property type="entry name" value="NAD(P)-binding Rossmann-fold domains"/>
    <property type="match status" value="1"/>
</dbReference>
<comment type="similarity">
    <text evidence="2">Belongs to the zinc-containing alcohol dehydrogenase family. Quinone oxidoreductase subfamily.</text>
</comment>
<keyword evidence="2" id="KW-0479">Metal-binding</keyword>
<name>A0AB39KQB5_9CAUL</name>
<accession>A0AB39KQB5</accession>
<dbReference type="Pfam" id="PF08240">
    <property type="entry name" value="ADH_N"/>
    <property type="match status" value="1"/>
</dbReference>
<gene>
    <name evidence="4" type="ORF">ABOZ73_14820</name>
</gene>
<dbReference type="NCBIfam" id="TIGR02817">
    <property type="entry name" value="adh_fam_1"/>
    <property type="match status" value="1"/>
</dbReference>
<keyword evidence="2" id="KW-0560">Oxidoreductase</keyword>
<dbReference type="RefSeq" id="WP_369058911.1">
    <property type="nucleotide sequence ID" value="NZ_CP158375.1"/>
</dbReference>
<sequence>MKAVGFRAPSPIDAPDALIDLELPAPVASGHDILVRVQAVSVNPVDTKVRRSAQPPEGEARILGYDAAGVVEAVGEQVTLFKAGDEVFYAGAIGRPGTNAELHLVDERIVGRKPKTLSFAQAAAMPLTFITAWELLFDRFGVKPGEGEGQALIIIGGAGGVGSAMIQIARRLTRLTIAASASRPETEAWVRDLGAHHVFDHTKPLAEELKRLGLENPPYIASLTHTADHFEAVAAAIGLQGKIGVIEADRTIDPRPLHHKAASLHWEFMFARPMGTPDMIEQHRLLNAVADLVDEGRIRTTLAEVVGGINAADLIKAHAQVESARTIGKVVLEGF</sequence>
<dbReference type="InterPro" id="IPR013154">
    <property type="entry name" value="ADH-like_N"/>
</dbReference>
<evidence type="ECO:0000259" key="3">
    <source>
        <dbReference type="SMART" id="SM00829"/>
    </source>
</evidence>